<reference evidence="1 2" key="1">
    <citation type="journal article" date="2014" name="ISME J.">
        <title>Trehalose/2-sulfotrehalose biosynthesis and glycine-betaine uptake are widely spread mechanisms for osmoadaptation in the Halobacteriales.</title>
        <authorList>
            <person name="Youssef N.H."/>
            <person name="Savage-Ashlock K.N."/>
            <person name="McCully A.L."/>
            <person name="Luedtke B."/>
            <person name="Shaw E.I."/>
            <person name="Hoff W.D."/>
            <person name="Elshahed M.S."/>
        </authorList>
    </citation>
    <scope>NUCLEOTIDE SEQUENCE [LARGE SCALE GENOMIC DNA]</scope>
    <source>
        <strain evidence="1 2">DX253</strain>
    </source>
</reference>
<dbReference type="Proteomes" id="UP000003751">
    <property type="component" value="Unassembled WGS sequence"/>
</dbReference>
<dbReference type="EMBL" id="AEMG01000018">
    <property type="protein sequence ID" value="EFW91058.1"/>
    <property type="molecule type" value="Genomic_DNA"/>
</dbReference>
<gene>
    <name evidence="1" type="ORF">ZOD2009_15751</name>
</gene>
<proteinExistence type="predicted"/>
<organism evidence="1 2">
    <name type="scientific">Haladaptatus paucihalophilus DX253</name>
    <dbReference type="NCBI Taxonomy" id="797209"/>
    <lineage>
        <taxon>Archaea</taxon>
        <taxon>Methanobacteriati</taxon>
        <taxon>Methanobacteriota</taxon>
        <taxon>Stenosarchaea group</taxon>
        <taxon>Halobacteria</taxon>
        <taxon>Halobacteriales</taxon>
        <taxon>Haladaptataceae</taxon>
        <taxon>Haladaptatus</taxon>
    </lineage>
</organism>
<name>E7QWG2_HALPU</name>
<dbReference type="AlphaFoldDB" id="E7QWG2"/>
<protein>
    <submittedName>
        <fullName evidence="1">Uncharacterized protein</fullName>
    </submittedName>
</protein>
<dbReference type="PATRIC" id="fig|797209.4.peg.3107"/>
<evidence type="ECO:0000313" key="2">
    <source>
        <dbReference type="Proteomes" id="UP000003751"/>
    </source>
</evidence>
<evidence type="ECO:0000313" key="1">
    <source>
        <dbReference type="EMBL" id="EFW91058.1"/>
    </source>
</evidence>
<sequence>MLTRGKRCYAWDNTIFENIGLECISPFTQNFTDLPGIIRMDMDG</sequence>
<accession>E7QWG2</accession>
<comment type="caution">
    <text evidence="1">The sequence shown here is derived from an EMBL/GenBank/DDBJ whole genome shotgun (WGS) entry which is preliminary data.</text>
</comment>